<sequence>MDRSGLRAAVVGALADAEALQRKLTDLLASIDGTGELVAVPRQGEWTKEQVELLWTQAKHLDGVRALFELTASTPGETITYAQLLARSGLDEGQQRTEHARLSRISTQLFGEKRWPIENWQGTLNQKTGKEEMVYRMDPTIAKWWTELQG</sequence>
<evidence type="ECO:0000313" key="1">
    <source>
        <dbReference type="EMBL" id="RAG86171.1"/>
    </source>
</evidence>
<dbReference type="RefSeq" id="WP_111500144.1">
    <property type="nucleotide sequence ID" value="NZ_QKYN01000031.1"/>
</dbReference>
<comment type="caution">
    <text evidence="1">The sequence shown here is derived from an EMBL/GenBank/DDBJ whole genome shotgun (WGS) entry which is preliminary data.</text>
</comment>
<protein>
    <submittedName>
        <fullName evidence="1">Uncharacterized protein</fullName>
    </submittedName>
</protein>
<name>A0A2X0ISE1_9ACTN</name>
<organism evidence="1 2">
    <name type="scientific">Streptacidiphilus pinicola</name>
    <dbReference type="NCBI Taxonomy" id="2219663"/>
    <lineage>
        <taxon>Bacteria</taxon>
        <taxon>Bacillati</taxon>
        <taxon>Actinomycetota</taxon>
        <taxon>Actinomycetes</taxon>
        <taxon>Kitasatosporales</taxon>
        <taxon>Streptomycetaceae</taxon>
        <taxon>Streptacidiphilus</taxon>
    </lineage>
</organism>
<proteinExistence type="predicted"/>
<dbReference type="AlphaFoldDB" id="A0A2X0ISE1"/>
<gene>
    <name evidence="1" type="ORF">DN069_07770</name>
</gene>
<accession>A0A2X0ISE1</accession>
<evidence type="ECO:0000313" key="2">
    <source>
        <dbReference type="Proteomes" id="UP000248889"/>
    </source>
</evidence>
<reference evidence="1 2" key="1">
    <citation type="submission" date="2018-06" db="EMBL/GenBank/DDBJ databases">
        <title>Streptacidiphilus pinicola sp. nov., isolated from pine grove soil.</title>
        <authorList>
            <person name="Roh S.G."/>
            <person name="Park S."/>
            <person name="Kim M.-K."/>
            <person name="Yun B.-R."/>
            <person name="Park J."/>
            <person name="Kim M.J."/>
            <person name="Kim Y.S."/>
            <person name="Kim S.B."/>
        </authorList>
    </citation>
    <scope>NUCLEOTIDE SEQUENCE [LARGE SCALE GENOMIC DNA]</scope>
    <source>
        <strain evidence="1 2">MMS16-CNU450</strain>
    </source>
</reference>
<dbReference type="Proteomes" id="UP000248889">
    <property type="component" value="Unassembled WGS sequence"/>
</dbReference>
<dbReference type="OrthoDB" id="4303725at2"/>
<dbReference type="EMBL" id="QKYN01000031">
    <property type="protein sequence ID" value="RAG86171.1"/>
    <property type="molecule type" value="Genomic_DNA"/>
</dbReference>
<keyword evidence="2" id="KW-1185">Reference proteome</keyword>